<dbReference type="PANTHER" id="PTHR43201">
    <property type="entry name" value="ACYL-COA SYNTHETASE"/>
    <property type="match status" value="1"/>
</dbReference>
<evidence type="ECO:0000259" key="3">
    <source>
        <dbReference type="Pfam" id="PF13193"/>
    </source>
</evidence>
<evidence type="ECO:0000313" key="4">
    <source>
        <dbReference type="EMBL" id="MFC4767824.1"/>
    </source>
</evidence>
<dbReference type="Pfam" id="PF13193">
    <property type="entry name" value="AMP-binding_C"/>
    <property type="match status" value="1"/>
</dbReference>
<evidence type="ECO:0000256" key="1">
    <source>
        <dbReference type="ARBA" id="ARBA00006432"/>
    </source>
</evidence>
<comment type="similarity">
    <text evidence="1">Belongs to the ATP-dependent AMP-binding enzyme family.</text>
</comment>
<reference evidence="5" key="1">
    <citation type="journal article" date="2019" name="Int. J. Syst. Evol. Microbiol.">
        <title>The Global Catalogue of Microorganisms (GCM) 10K type strain sequencing project: providing services to taxonomists for standard genome sequencing and annotation.</title>
        <authorList>
            <consortium name="The Broad Institute Genomics Platform"/>
            <consortium name="The Broad Institute Genome Sequencing Center for Infectious Disease"/>
            <person name="Wu L."/>
            <person name="Ma J."/>
        </authorList>
    </citation>
    <scope>NUCLEOTIDE SEQUENCE [LARGE SCALE GENOMIC DNA]</scope>
    <source>
        <strain evidence="5">WYCCWR 12678</strain>
    </source>
</reference>
<dbReference type="InterPro" id="IPR025110">
    <property type="entry name" value="AMP-bd_C"/>
</dbReference>
<protein>
    <submittedName>
        <fullName evidence="4">Class I adenylate-forming enzyme family protein</fullName>
    </submittedName>
</protein>
<evidence type="ECO:0000256" key="2">
    <source>
        <dbReference type="ARBA" id="ARBA00022598"/>
    </source>
</evidence>
<sequence length="116" mass="13008">MVDRKKDLIISGGENVYSVEVEQILYAYPQVLEAAVIGIPHEVWGEMVAAVIVPKPGQTIDREQLQSFCRQSLAGYKIPRVILIVDQLPRNASGKVLKYKLRSDFKDHTGNKDTVN</sequence>
<keyword evidence="5" id="KW-1185">Reference proteome</keyword>
<dbReference type="InterPro" id="IPR045851">
    <property type="entry name" value="AMP-bd_C_sf"/>
</dbReference>
<organism evidence="4 5">
    <name type="scientific">Effusibacillus consociatus</name>
    <dbReference type="NCBI Taxonomy" id="1117041"/>
    <lineage>
        <taxon>Bacteria</taxon>
        <taxon>Bacillati</taxon>
        <taxon>Bacillota</taxon>
        <taxon>Bacilli</taxon>
        <taxon>Bacillales</taxon>
        <taxon>Alicyclobacillaceae</taxon>
        <taxon>Effusibacillus</taxon>
    </lineage>
</organism>
<dbReference type="EMBL" id="JBHSHC010000090">
    <property type="protein sequence ID" value="MFC4767824.1"/>
    <property type="molecule type" value="Genomic_DNA"/>
</dbReference>
<feature type="domain" description="AMP-binding enzyme C-terminal" evidence="3">
    <location>
        <begin position="20"/>
        <end position="95"/>
    </location>
</feature>
<comment type="caution">
    <text evidence="4">The sequence shown here is derived from an EMBL/GenBank/DDBJ whole genome shotgun (WGS) entry which is preliminary data.</text>
</comment>
<keyword evidence="2" id="KW-0436">Ligase</keyword>
<proteinExistence type="inferred from homology"/>
<dbReference type="PANTHER" id="PTHR43201:SF5">
    <property type="entry name" value="MEDIUM-CHAIN ACYL-COA LIGASE ACSF2, MITOCHONDRIAL"/>
    <property type="match status" value="1"/>
</dbReference>
<dbReference type="RefSeq" id="WP_380025745.1">
    <property type="nucleotide sequence ID" value="NZ_JBHSHC010000090.1"/>
</dbReference>
<dbReference type="Proteomes" id="UP001596002">
    <property type="component" value="Unassembled WGS sequence"/>
</dbReference>
<dbReference type="SUPFAM" id="SSF56801">
    <property type="entry name" value="Acetyl-CoA synthetase-like"/>
    <property type="match status" value="1"/>
</dbReference>
<name>A0ABV9Q0N9_9BACL</name>
<accession>A0ABV9Q0N9</accession>
<evidence type="ECO:0000313" key="5">
    <source>
        <dbReference type="Proteomes" id="UP001596002"/>
    </source>
</evidence>
<dbReference type="Gene3D" id="3.30.300.30">
    <property type="match status" value="1"/>
</dbReference>
<gene>
    <name evidence="4" type="ORF">ACFO8Q_10690</name>
</gene>